<feature type="compositionally biased region" description="Polar residues" evidence="1">
    <location>
        <begin position="1"/>
        <end position="15"/>
    </location>
</feature>
<reference evidence="2 3" key="1">
    <citation type="journal article" date="2016" name="Nat. Commun.">
        <title>Thousands of microbial genomes shed light on interconnected biogeochemical processes in an aquifer system.</title>
        <authorList>
            <person name="Anantharaman K."/>
            <person name="Brown C.T."/>
            <person name="Hug L.A."/>
            <person name="Sharon I."/>
            <person name="Castelle C.J."/>
            <person name="Probst A.J."/>
            <person name="Thomas B.C."/>
            <person name="Singh A."/>
            <person name="Wilkins M.J."/>
            <person name="Karaoz U."/>
            <person name="Brodie E.L."/>
            <person name="Williams K.H."/>
            <person name="Hubbard S.S."/>
            <person name="Banfield J.F."/>
        </authorList>
    </citation>
    <scope>NUCLEOTIDE SEQUENCE [LARGE SCALE GENOMIC DNA]</scope>
</reference>
<organism evidence="2 3">
    <name type="scientific">Candidatus Nomurabacteria bacterium RIFCSPHIGHO2_01_FULL_42_15</name>
    <dbReference type="NCBI Taxonomy" id="1801742"/>
    <lineage>
        <taxon>Bacteria</taxon>
        <taxon>Candidatus Nomuraibacteriota</taxon>
    </lineage>
</organism>
<protein>
    <submittedName>
        <fullName evidence="2">Uncharacterized protein</fullName>
    </submittedName>
</protein>
<dbReference type="EMBL" id="MFTS01000007">
    <property type="protein sequence ID" value="OGI67906.1"/>
    <property type="molecule type" value="Genomic_DNA"/>
</dbReference>
<accession>A0A1F6VEB8</accession>
<dbReference type="Proteomes" id="UP000178235">
    <property type="component" value="Unassembled WGS sequence"/>
</dbReference>
<comment type="caution">
    <text evidence="2">The sequence shown here is derived from an EMBL/GenBank/DDBJ whole genome shotgun (WGS) entry which is preliminary data.</text>
</comment>
<evidence type="ECO:0000256" key="1">
    <source>
        <dbReference type="SAM" id="MobiDB-lite"/>
    </source>
</evidence>
<evidence type="ECO:0000313" key="3">
    <source>
        <dbReference type="Proteomes" id="UP000178235"/>
    </source>
</evidence>
<gene>
    <name evidence="2" type="ORF">A2738_03605</name>
</gene>
<name>A0A1F6VEB8_9BACT</name>
<feature type="region of interest" description="Disordered" evidence="1">
    <location>
        <begin position="1"/>
        <end position="21"/>
    </location>
</feature>
<evidence type="ECO:0000313" key="2">
    <source>
        <dbReference type="EMBL" id="OGI67906.1"/>
    </source>
</evidence>
<dbReference type="AlphaFoldDB" id="A0A1F6VEB8"/>
<proteinExistence type="predicted"/>
<sequence>MTATAVTNDQKQKPTPEQVDTYARRESELRQRYLRGILDIGGVLALLQQALELVKSFINCNGQLEIPSWADRDNPVIQHVPCGMVDPERLTTVSVFEEKESILDGEEFLARAQKLDSMNACAFDFYSKPENWKYLPKDAEIIVFPKTVFRGSHGNRFVGYLCRVGSKWYRDFHCLSSRFDRSFRVAVLASTQDSETKLS</sequence>